<keyword evidence="9" id="KW-0675">Receptor</keyword>
<dbReference type="PANTHER" id="PTHR12287:SF21">
    <property type="entry name" value="EPIDERMAL GROWTH FACTOR RECEPTOR KINASE SUBSTRATE 8"/>
    <property type="match status" value="1"/>
</dbReference>
<evidence type="ECO:0000313" key="10">
    <source>
        <dbReference type="Proteomes" id="UP000052978"/>
    </source>
</evidence>
<comment type="similarity">
    <text evidence="2">Belongs to the EPS8 family.</text>
</comment>
<dbReference type="SMART" id="SM00326">
    <property type="entry name" value="SH3"/>
    <property type="match status" value="1"/>
</dbReference>
<dbReference type="Proteomes" id="UP000052978">
    <property type="component" value="Unassembled WGS sequence"/>
</dbReference>
<feature type="compositionally biased region" description="Pro residues" evidence="7">
    <location>
        <begin position="381"/>
        <end position="394"/>
    </location>
</feature>
<keyword evidence="9" id="KW-0808">Transferase</keyword>
<protein>
    <submittedName>
        <fullName evidence="9">Epidermal growth factor receptor kinase substrate 8</fullName>
    </submittedName>
</protein>
<comment type="subcellular location">
    <subcellularLocation>
        <location evidence="1">Cytoplasm</location>
    </subcellularLocation>
</comment>
<evidence type="ECO:0000256" key="2">
    <source>
        <dbReference type="ARBA" id="ARBA00006197"/>
    </source>
</evidence>
<feature type="region of interest" description="Disordered" evidence="7">
    <location>
        <begin position="375"/>
        <end position="397"/>
    </location>
</feature>
<dbReference type="Pfam" id="PF18016">
    <property type="entry name" value="SAM_3"/>
    <property type="match status" value="1"/>
</dbReference>
<dbReference type="InterPro" id="IPR035462">
    <property type="entry name" value="Eps8_SH3"/>
</dbReference>
<keyword evidence="10" id="KW-1185">Reference proteome</keyword>
<dbReference type="InterPro" id="IPR033928">
    <property type="entry name" value="EPS8_PTB"/>
</dbReference>
<dbReference type="PANTHER" id="PTHR12287">
    <property type="entry name" value="EPIDERMAL GROWTH FACTOR RECEPTOR KINASE SUBSTRATE EPS8-RELATED PROTEIN"/>
    <property type="match status" value="1"/>
</dbReference>
<dbReference type="InterPro" id="IPR041418">
    <property type="entry name" value="SAM_3"/>
</dbReference>
<keyword evidence="5" id="KW-0597">Phosphoprotein</keyword>
<evidence type="ECO:0000313" key="9">
    <source>
        <dbReference type="EMBL" id="EPQ08117.1"/>
    </source>
</evidence>
<dbReference type="Gene3D" id="1.10.150.50">
    <property type="entry name" value="Transcription Factor, Ets-1"/>
    <property type="match status" value="1"/>
</dbReference>
<dbReference type="PROSITE" id="PS50002">
    <property type="entry name" value="SH3"/>
    <property type="match status" value="1"/>
</dbReference>
<dbReference type="InterPro" id="IPR013625">
    <property type="entry name" value="PTB"/>
</dbReference>
<dbReference type="GO" id="GO:0035023">
    <property type="term" value="P:regulation of Rho protein signal transduction"/>
    <property type="evidence" value="ECO:0007669"/>
    <property type="project" value="TreeGrafter"/>
</dbReference>
<evidence type="ECO:0000256" key="7">
    <source>
        <dbReference type="SAM" id="MobiDB-lite"/>
    </source>
</evidence>
<dbReference type="Pfam" id="PF08416">
    <property type="entry name" value="PTB"/>
    <property type="match status" value="1"/>
</dbReference>
<keyword evidence="4" id="KW-0963">Cytoplasm</keyword>
<keyword evidence="3 6" id="KW-0728">SH3 domain</keyword>
<gene>
    <name evidence="9" type="ORF">D623_10031440</name>
</gene>
<dbReference type="Pfam" id="PF22975">
    <property type="entry name" value="EPS8_2nd"/>
    <property type="match status" value="1"/>
</dbReference>
<dbReference type="GO" id="GO:0032587">
    <property type="term" value="C:ruffle membrane"/>
    <property type="evidence" value="ECO:0007669"/>
    <property type="project" value="TreeGrafter"/>
</dbReference>
<evidence type="ECO:0000259" key="8">
    <source>
        <dbReference type="PROSITE" id="PS50002"/>
    </source>
</evidence>
<dbReference type="InterPro" id="IPR055093">
    <property type="entry name" value="EPS8_2nd"/>
</dbReference>
<evidence type="ECO:0000256" key="3">
    <source>
        <dbReference type="ARBA" id="ARBA00022443"/>
    </source>
</evidence>
<dbReference type="CDD" id="cd11764">
    <property type="entry name" value="SH3_Eps8"/>
    <property type="match status" value="1"/>
</dbReference>
<dbReference type="FunFam" id="1.10.150.50:FF:000023">
    <property type="entry name" value="Epidermal growth factor receptor kinase substrate 8"/>
    <property type="match status" value="1"/>
</dbReference>
<sequence length="996" mass="110006">MPLKARSTTGRVWPEQVSGVCLIAMAARTERAGRGAEGRLVLFSRPQCLRLRKAPALAPGNGQRRPIRQPRGEIRSSTASYDVCLPPGAVRNMVGGGSGGAAGPYGPRPERDHGGMVEQGRPGARLLAMTCAYHRGAVRNMAGVSDLAQAAGGSGGAAGPNGPRRERDHGGMVEQNTLLKATMNGHISNHPGGFGMYAPQMNGYGSPPTFSQMDREQSSKTSAKALYEQRKNYARDSISSVSDISQYRVEHLTTFVLDRKDAMITIDDGIRKLKLLDAKGKVWTQDMILQVDDRANELENFPLNTIQHCQAVMHSCNYDSILALVCKEPTQNKPDLHLFQCDEIKANLITEDIESAISDSKGGKQKRRPDALRMISKADPGIPPPPRAPAPVPPGTVTQVDVRSRVAAWSAWAADQGDFEKLRQYHGHEETPEMTAARIDRDVQILNHILDDIEFFITKLQKAAEAFSELSKRKKTKKGKRKGPGEGVLTLRAKPPPPDEFIDCFQKFKHGFNLLAKLKSHIQNPSAADLVHFLFTPLNMVVQATGGPELASSVLSPLLTKDTIDFLNYTVNTDERQLWMSLGETWMKARTEWPKEQFIAPYVPRFRSGWEPPMLNFMGAPLEQDLYQLAGTVANVAEHQHRHEAKRYSTEQSSVSEYFPPPPEGYAFNNIYTRGPHLDQGDTAAAFKPTPNRHVDRNYDPQVTQPKKYAKSKYDFAARNNSELSVQKDSILEILDDRKQWWKVRNANGESGFVPNNILDIVRPTESGLGRADPPYTHTIQKQRMEYGPKPTDPPSAPSPPPTPAPVPVPLPPTTPAPVPVSKAPANVTRQNSSSSDSGGSFMRDSQRHKQLPVDRRKSQMEEVQDELIHRLTIGRSAAQKKFHVPRQNVPVVNITYESTPEDVKTWLQSKGFNPVTVNSLGVLNGAQLFSLNKDELKTVCPEGARVFNQITVQKAALEDSSGSSELQEIMRRRQEKISAAASDSGVESFDEGSSH</sequence>
<dbReference type="InterPro" id="IPR036028">
    <property type="entry name" value="SH3-like_dom_sf"/>
</dbReference>
<dbReference type="FunFam" id="2.30.30.40:FF:000071">
    <property type="entry name" value="Epidermal growth factor receptor kinase substrate 8"/>
    <property type="match status" value="1"/>
</dbReference>
<dbReference type="InterPro" id="IPR013761">
    <property type="entry name" value="SAM/pointed_sf"/>
</dbReference>
<feature type="region of interest" description="Disordered" evidence="7">
    <location>
        <begin position="961"/>
        <end position="996"/>
    </location>
</feature>
<dbReference type="GO" id="GO:0005737">
    <property type="term" value="C:cytoplasm"/>
    <property type="evidence" value="ECO:0007669"/>
    <property type="project" value="UniProtKB-SubCell"/>
</dbReference>
<dbReference type="GO" id="GO:0007266">
    <property type="term" value="P:Rho protein signal transduction"/>
    <property type="evidence" value="ECO:0007669"/>
    <property type="project" value="TreeGrafter"/>
</dbReference>
<evidence type="ECO:0000256" key="6">
    <source>
        <dbReference type="PROSITE-ProRule" id="PRU00192"/>
    </source>
</evidence>
<dbReference type="eggNOG" id="KOG3557">
    <property type="taxonomic scope" value="Eukaryota"/>
</dbReference>
<dbReference type="InterPro" id="IPR039801">
    <property type="entry name" value="EPS8-like"/>
</dbReference>
<name>S7PJ93_MYOBR</name>
<dbReference type="Pfam" id="PF00018">
    <property type="entry name" value="SH3_1"/>
    <property type="match status" value="1"/>
</dbReference>
<feature type="region of interest" description="Disordered" evidence="7">
    <location>
        <begin position="471"/>
        <end position="493"/>
    </location>
</feature>
<dbReference type="EMBL" id="KE162407">
    <property type="protein sequence ID" value="EPQ08117.1"/>
    <property type="molecule type" value="Genomic_DNA"/>
</dbReference>
<evidence type="ECO:0000256" key="1">
    <source>
        <dbReference type="ARBA" id="ARBA00004496"/>
    </source>
</evidence>
<feature type="domain" description="SH3" evidence="8">
    <location>
        <begin position="705"/>
        <end position="764"/>
    </location>
</feature>
<dbReference type="AlphaFoldDB" id="S7PJ93"/>
<organism evidence="9 10">
    <name type="scientific">Myotis brandtii</name>
    <name type="common">Brandt's bat</name>
    <dbReference type="NCBI Taxonomy" id="109478"/>
    <lineage>
        <taxon>Eukaryota</taxon>
        <taxon>Metazoa</taxon>
        <taxon>Chordata</taxon>
        <taxon>Craniata</taxon>
        <taxon>Vertebrata</taxon>
        <taxon>Euteleostomi</taxon>
        <taxon>Mammalia</taxon>
        <taxon>Eutheria</taxon>
        <taxon>Laurasiatheria</taxon>
        <taxon>Chiroptera</taxon>
        <taxon>Yangochiroptera</taxon>
        <taxon>Vespertilionidae</taxon>
        <taxon>Myotis</taxon>
    </lineage>
</organism>
<dbReference type="SUPFAM" id="SSF50729">
    <property type="entry name" value="PH domain-like"/>
    <property type="match status" value="1"/>
</dbReference>
<dbReference type="GO" id="GO:0016301">
    <property type="term" value="F:kinase activity"/>
    <property type="evidence" value="ECO:0007669"/>
    <property type="project" value="UniProtKB-KW"/>
</dbReference>
<accession>S7PJ93</accession>
<dbReference type="InterPro" id="IPR006020">
    <property type="entry name" value="PTB/PI_dom"/>
</dbReference>
<evidence type="ECO:0000256" key="5">
    <source>
        <dbReference type="ARBA" id="ARBA00022553"/>
    </source>
</evidence>
<dbReference type="CDD" id="cd01210">
    <property type="entry name" value="PTB_EPS8"/>
    <property type="match status" value="1"/>
</dbReference>
<dbReference type="Gene3D" id="2.30.30.40">
    <property type="entry name" value="SH3 Domains"/>
    <property type="match status" value="1"/>
</dbReference>
<dbReference type="GO" id="GO:1900029">
    <property type="term" value="P:positive regulation of ruffle assembly"/>
    <property type="evidence" value="ECO:0007669"/>
    <property type="project" value="TreeGrafter"/>
</dbReference>
<evidence type="ECO:0000256" key="4">
    <source>
        <dbReference type="ARBA" id="ARBA00022490"/>
    </source>
</evidence>
<feature type="compositionally biased region" description="Basic residues" evidence="7">
    <location>
        <begin position="472"/>
        <end position="482"/>
    </location>
</feature>
<proteinExistence type="inferred from homology"/>
<keyword evidence="9" id="KW-0418">Kinase</keyword>
<dbReference type="GO" id="GO:0031982">
    <property type="term" value="C:vesicle"/>
    <property type="evidence" value="ECO:0007669"/>
    <property type="project" value="TreeGrafter"/>
</dbReference>
<dbReference type="SMART" id="SM00462">
    <property type="entry name" value="PTB"/>
    <property type="match status" value="1"/>
</dbReference>
<feature type="region of interest" description="Disordered" evidence="7">
    <location>
        <begin position="784"/>
        <end position="862"/>
    </location>
</feature>
<feature type="compositionally biased region" description="Pro residues" evidence="7">
    <location>
        <begin position="791"/>
        <end position="819"/>
    </location>
</feature>
<dbReference type="InterPro" id="IPR011993">
    <property type="entry name" value="PH-like_dom_sf"/>
</dbReference>
<dbReference type="CDD" id="cd09540">
    <property type="entry name" value="SAM_EPS8-like"/>
    <property type="match status" value="1"/>
</dbReference>
<dbReference type="SUPFAM" id="SSF50044">
    <property type="entry name" value="SH3-domain"/>
    <property type="match status" value="1"/>
</dbReference>
<feature type="compositionally biased region" description="Basic and acidic residues" evidence="7">
    <location>
        <begin position="845"/>
        <end position="861"/>
    </location>
</feature>
<reference evidence="9 10" key="1">
    <citation type="journal article" date="2013" name="Nat. Commun.">
        <title>Genome analysis reveals insights into physiology and longevity of the Brandt's bat Myotis brandtii.</title>
        <authorList>
            <person name="Seim I."/>
            <person name="Fang X."/>
            <person name="Xiong Z."/>
            <person name="Lobanov A.V."/>
            <person name="Huang Z."/>
            <person name="Ma S."/>
            <person name="Feng Y."/>
            <person name="Turanov A.A."/>
            <person name="Zhu Y."/>
            <person name="Lenz T.L."/>
            <person name="Gerashchenko M.V."/>
            <person name="Fan D."/>
            <person name="Hee Yim S."/>
            <person name="Yao X."/>
            <person name="Jordan D."/>
            <person name="Xiong Y."/>
            <person name="Ma Y."/>
            <person name="Lyapunov A.N."/>
            <person name="Chen G."/>
            <person name="Kulakova O.I."/>
            <person name="Sun Y."/>
            <person name="Lee S.G."/>
            <person name="Bronson R.T."/>
            <person name="Moskalev A.A."/>
            <person name="Sunyaev S.R."/>
            <person name="Zhang G."/>
            <person name="Krogh A."/>
            <person name="Wang J."/>
            <person name="Gladyshev V.N."/>
        </authorList>
    </citation>
    <scope>NUCLEOTIDE SEQUENCE [LARGE SCALE GENOMIC DNA]</scope>
</reference>
<dbReference type="GO" id="GO:0003779">
    <property type="term" value="F:actin binding"/>
    <property type="evidence" value="ECO:0007669"/>
    <property type="project" value="TreeGrafter"/>
</dbReference>
<dbReference type="InterPro" id="IPR001452">
    <property type="entry name" value="SH3_domain"/>
</dbReference>
<dbReference type="Gene3D" id="2.30.29.30">
    <property type="entry name" value="Pleckstrin-homology domain (PH domain)/Phosphotyrosine-binding domain (PTB)"/>
    <property type="match status" value="1"/>
</dbReference>